<feature type="transmembrane region" description="Helical" evidence="5">
    <location>
        <begin position="60"/>
        <end position="79"/>
    </location>
</feature>
<dbReference type="Proteomes" id="UP001147747">
    <property type="component" value="Unassembled WGS sequence"/>
</dbReference>
<keyword evidence="8" id="KW-1185">Reference proteome</keyword>
<dbReference type="AlphaFoldDB" id="A0A9W9VME8"/>
<evidence type="ECO:0000256" key="1">
    <source>
        <dbReference type="ARBA" id="ARBA00004370"/>
    </source>
</evidence>
<name>A0A9W9VME8_9EURO</name>
<dbReference type="RefSeq" id="XP_056483595.1">
    <property type="nucleotide sequence ID" value="XM_056632975.1"/>
</dbReference>
<evidence type="ECO:0000313" key="7">
    <source>
        <dbReference type="EMBL" id="KAJ5385797.1"/>
    </source>
</evidence>
<dbReference type="InterPro" id="IPR006694">
    <property type="entry name" value="Fatty_acid_hydroxylase"/>
</dbReference>
<dbReference type="Pfam" id="PF04116">
    <property type="entry name" value="FA_hydroxylase"/>
    <property type="match status" value="1"/>
</dbReference>
<dbReference type="GeneID" id="81371955"/>
<evidence type="ECO:0000256" key="3">
    <source>
        <dbReference type="ARBA" id="ARBA00022989"/>
    </source>
</evidence>
<dbReference type="PANTHER" id="PTHR11863">
    <property type="entry name" value="STEROL DESATURASE"/>
    <property type="match status" value="1"/>
</dbReference>
<comment type="caution">
    <text evidence="7">The sequence shown here is derived from an EMBL/GenBank/DDBJ whole genome shotgun (WGS) entry which is preliminary data.</text>
</comment>
<evidence type="ECO:0000256" key="4">
    <source>
        <dbReference type="ARBA" id="ARBA00023136"/>
    </source>
</evidence>
<dbReference type="InterPro" id="IPR050307">
    <property type="entry name" value="Sterol_Desaturase_Related"/>
</dbReference>
<gene>
    <name evidence="7" type="ORF">N7509_008338</name>
</gene>
<dbReference type="GO" id="GO:0016491">
    <property type="term" value="F:oxidoreductase activity"/>
    <property type="evidence" value="ECO:0007669"/>
    <property type="project" value="InterPro"/>
</dbReference>
<comment type="subcellular location">
    <subcellularLocation>
        <location evidence="1">Membrane</location>
    </subcellularLocation>
</comment>
<accession>A0A9W9VME8</accession>
<dbReference type="EMBL" id="JAPZBU010000009">
    <property type="protein sequence ID" value="KAJ5385797.1"/>
    <property type="molecule type" value="Genomic_DNA"/>
</dbReference>
<keyword evidence="4 5" id="KW-0472">Membrane</keyword>
<evidence type="ECO:0000256" key="2">
    <source>
        <dbReference type="ARBA" id="ARBA00022692"/>
    </source>
</evidence>
<dbReference type="OrthoDB" id="408954at2759"/>
<protein>
    <recommendedName>
        <fullName evidence="6">Fatty acid hydroxylase domain-containing protein</fullName>
    </recommendedName>
</protein>
<feature type="domain" description="Fatty acid hydroxylase" evidence="6">
    <location>
        <begin position="189"/>
        <end position="309"/>
    </location>
</feature>
<sequence>MASPAIQTEAASYGPSVAPKCSKNLIPKDLSGSPIPHSQRWVYSTSAITNGKLKSISGSAVLIVAYVCFNSSTVGHRFYGHLDDAYDEIAVNIWGTFVITTVFFWAWAAVFAIPDLTSWPQWLFKYKTQPFVRVGGQEYARIALIGLRNQFVVVLPLLYLTSVFGSSKPVGTSSLPSPTQAVATALFDVFCTEMGFYYIHRAFHSKLLYPLFHKQHHEFTAPVGLASTYCTLTEHVFSNLMPNAIGSMIVPHHWSQSTFSFLLLTFGTICAHSGYNTPWLPSNLQHDFHHFAFNENFGPTGLFDSIHNTNKKFKHTLQEARLRVGGDDDRARKLVLEKLAVVESKENEAKRKN</sequence>
<reference evidence="7" key="2">
    <citation type="journal article" date="2023" name="IMA Fungus">
        <title>Comparative genomic study of the Penicillium genus elucidates a diverse pangenome and 15 lateral gene transfer events.</title>
        <authorList>
            <person name="Petersen C."/>
            <person name="Sorensen T."/>
            <person name="Nielsen M.R."/>
            <person name="Sondergaard T.E."/>
            <person name="Sorensen J.L."/>
            <person name="Fitzpatrick D.A."/>
            <person name="Frisvad J.C."/>
            <person name="Nielsen K.L."/>
        </authorList>
    </citation>
    <scope>NUCLEOTIDE SEQUENCE</scope>
    <source>
        <strain evidence="7">IBT 29677</strain>
    </source>
</reference>
<evidence type="ECO:0000313" key="8">
    <source>
        <dbReference type="Proteomes" id="UP001147747"/>
    </source>
</evidence>
<evidence type="ECO:0000256" key="5">
    <source>
        <dbReference type="SAM" id="Phobius"/>
    </source>
</evidence>
<evidence type="ECO:0000259" key="6">
    <source>
        <dbReference type="Pfam" id="PF04116"/>
    </source>
</evidence>
<keyword evidence="3 5" id="KW-1133">Transmembrane helix</keyword>
<dbReference type="GO" id="GO:0008610">
    <property type="term" value="P:lipid biosynthetic process"/>
    <property type="evidence" value="ECO:0007669"/>
    <property type="project" value="InterPro"/>
</dbReference>
<proteinExistence type="predicted"/>
<dbReference type="GO" id="GO:0016020">
    <property type="term" value="C:membrane"/>
    <property type="evidence" value="ECO:0007669"/>
    <property type="project" value="UniProtKB-SubCell"/>
</dbReference>
<reference evidence="7" key="1">
    <citation type="submission" date="2022-12" db="EMBL/GenBank/DDBJ databases">
        <authorList>
            <person name="Petersen C."/>
        </authorList>
    </citation>
    <scope>NUCLEOTIDE SEQUENCE</scope>
    <source>
        <strain evidence="7">IBT 29677</strain>
    </source>
</reference>
<feature type="transmembrane region" description="Helical" evidence="5">
    <location>
        <begin position="91"/>
        <end position="118"/>
    </location>
</feature>
<organism evidence="7 8">
    <name type="scientific">Penicillium cosmopolitanum</name>
    <dbReference type="NCBI Taxonomy" id="1131564"/>
    <lineage>
        <taxon>Eukaryota</taxon>
        <taxon>Fungi</taxon>
        <taxon>Dikarya</taxon>
        <taxon>Ascomycota</taxon>
        <taxon>Pezizomycotina</taxon>
        <taxon>Eurotiomycetes</taxon>
        <taxon>Eurotiomycetidae</taxon>
        <taxon>Eurotiales</taxon>
        <taxon>Aspergillaceae</taxon>
        <taxon>Penicillium</taxon>
    </lineage>
</organism>
<dbReference type="GO" id="GO:0005506">
    <property type="term" value="F:iron ion binding"/>
    <property type="evidence" value="ECO:0007669"/>
    <property type="project" value="InterPro"/>
</dbReference>
<keyword evidence="2 5" id="KW-0812">Transmembrane</keyword>